<keyword evidence="5" id="KW-1133">Transmembrane helix</keyword>
<dbReference type="EMBL" id="CACRSP010000003">
    <property type="protein sequence ID" value="VYS87756.1"/>
    <property type="molecule type" value="Genomic_DNA"/>
</dbReference>
<dbReference type="SUPFAM" id="SSF54001">
    <property type="entry name" value="Cysteine proteinases"/>
    <property type="match status" value="2"/>
</dbReference>
<dbReference type="GO" id="GO:0008234">
    <property type="term" value="F:cysteine-type peptidase activity"/>
    <property type="evidence" value="ECO:0007669"/>
    <property type="project" value="UniProtKB-KW"/>
</dbReference>
<evidence type="ECO:0000313" key="8">
    <source>
        <dbReference type="EMBL" id="KAB7462015.1"/>
    </source>
</evidence>
<evidence type="ECO:0000256" key="3">
    <source>
        <dbReference type="ARBA" id="ARBA00022801"/>
    </source>
</evidence>
<dbReference type="GO" id="GO:0006508">
    <property type="term" value="P:proteolysis"/>
    <property type="evidence" value="ECO:0007669"/>
    <property type="project" value="UniProtKB-KW"/>
</dbReference>
<feature type="domain" description="NlpC/P60" evidence="7">
    <location>
        <begin position="59"/>
        <end position="199"/>
    </location>
</feature>
<organism evidence="9">
    <name type="scientific">Bifidobacterium dentium</name>
    <dbReference type="NCBI Taxonomy" id="1689"/>
    <lineage>
        <taxon>Bacteria</taxon>
        <taxon>Bacillati</taxon>
        <taxon>Actinomycetota</taxon>
        <taxon>Actinomycetes</taxon>
        <taxon>Bifidobacteriales</taxon>
        <taxon>Bifidobacteriaceae</taxon>
        <taxon>Bifidobacterium</taxon>
    </lineage>
</organism>
<protein>
    <submittedName>
        <fullName evidence="8">CHAP domain-containing protein</fullName>
    </submittedName>
    <submittedName>
        <fullName evidence="9">N-acetylmuramoyl-L-alanine amidase</fullName>
    </submittedName>
</protein>
<dbReference type="AlphaFoldDB" id="A0A6N2S3P9"/>
<evidence type="ECO:0000256" key="4">
    <source>
        <dbReference type="ARBA" id="ARBA00022807"/>
    </source>
</evidence>
<evidence type="ECO:0000259" key="6">
    <source>
        <dbReference type="PROSITE" id="PS50911"/>
    </source>
</evidence>
<keyword evidence="2" id="KW-0645">Protease</keyword>
<accession>A0A6N2S3P9</accession>
<dbReference type="Pfam" id="PF05382">
    <property type="entry name" value="Amidase_5"/>
    <property type="match status" value="1"/>
</dbReference>
<reference evidence="8 10" key="1">
    <citation type="journal article" date="2019" name="Nat. Med.">
        <title>A library of human gut bacterial isolates paired with longitudinal multiomics data enables mechanistic microbiome research.</title>
        <authorList>
            <person name="Poyet M."/>
            <person name="Groussin M."/>
            <person name="Gibbons S.M."/>
            <person name="Avila-Pacheco J."/>
            <person name="Jiang X."/>
            <person name="Kearney S.M."/>
            <person name="Perrotta A.R."/>
            <person name="Berdy B."/>
            <person name="Zhao S."/>
            <person name="Lieberman T.D."/>
            <person name="Swanson P.K."/>
            <person name="Smith M."/>
            <person name="Roesemann S."/>
            <person name="Alexander J.E."/>
            <person name="Rich S.A."/>
            <person name="Livny J."/>
            <person name="Vlamakis H."/>
            <person name="Clish C."/>
            <person name="Bullock K."/>
            <person name="Deik A."/>
            <person name="Scott J."/>
            <person name="Pierce K.A."/>
            <person name="Xavier R.J."/>
            <person name="Alm E.J."/>
        </authorList>
    </citation>
    <scope>NUCLEOTIDE SEQUENCE [LARGE SCALE GENOMIC DNA]</scope>
    <source>
        <strain evidence="8 10">BIOML-A2</strain>
    </source>
</reference>
<name>A0A6N2S3P9_9BIFI</name>
<gene>
    <name evidence="9" type="ORF">BDLFYP24_01307</name>
    <name evidence="8" type="ORF">GBB04_03285</name>
</gene>
<keyword evidence="5" id="KW-0812">Transmembrane</keyword>
<evidence type="ECO:0000256" key="1">
    <source>
        <dbReference type="ARBA" id="ARBA00007074"/>
    </source>
</evidence>
<reference evidence="9" key="2">
    <citation type="submission" date="2019-11" db="EMBL/GenBank/DDBJ databases">
        <authorList>
            <person name="Feng L."/>
        </authorList>
    </citation>
    <scope>NUCLEOTIDE SEQUENCE</scope>
    <source>
        <strain evidence="9">BdentiumLFYP24</strain>
    </source>
</reference>
<dbReference type="InterPro" id="IPR007921">
    <property type="entry name" value="CHAP_dom"/>
</dbReference>
<dbReference type="SUPFAM" id="SSF53955">
    <property type="entry name" value="Lysozyme-like"/>
    <property type="match status" value="1"/>
</dbReference>
<evidence type="ECO:0000256" key="2">
    <source>
        <dbReference type="ARBA" id="ARBA00022670"/>
    </source>
</evidence>
<proteinExistence type="inferred from homology"/>
<evidence type="ECO:0000259" key="7">
    <source>
        <dbReference type="PROSITE" id="PS51935"/>
    </source>
</evidence>
<dbReference type="Gene3D" id="3.90.1720.10">
    <property type="entry name" value="endopeptidase domain like (from Nostoc punctiforme)"/>
    <property type="match status" value="2"/>
</dbReference>
<keyword evidence="4" id="KW-0788">Thiol protease</keyword>
<dbReference type="InterPro" id="IPR008044">
    <property type="entry name" value="Phage_lysin"/>
</dbReference>
<dbReference type="InterPro" id="IPR038765">
    <property type="entry name" value="Papain-like_cys_pep_sf"/>
</dbReference>
<dbReference type="InterPro" id="IPR023346">
    <property type="entry name" value="Lysozyme-like_dom_sf"/>
</dbReference>
<feature type="domain" description="Peptidase C51" evidence="6">
    <location>
        <begin position="230"/>
        <end position="358"/>
    </location>
</feature>
<feature type="transmembrane region" description="Helical" evidence="5">
    <location>
        <begin position="21"/>
        <end position="47"/>
    </location>
</feature>
<dbReference type="InterPro" id="IPR000064">
    <property type="entry name" value="NLP_P60_dom"/>
</dbReference>
<keyword evidence="5" id="KW-0472">Membrane</keyword>
<dbReference type="PROSITE" id="PS50911">
    <property type="entry name" value="CHAP"/>
    <property type="match status" value="1"/>
</dbReference>
<dbReference type="RefSeq" id="WP_034518363.1">
    <property type="nucleotide sequence ID" value="NZ_CACRSP010000003.1"/>
</dbReference>
<dbReference type="Proteomes" id="UP000429211">
    <property type="component" value="Unassembled WGS sequence"/>
</dbReference>
<evidence type="ECO:0000256" key="5">
    <source>
        <dbReference type="SAM" id="Phobius"/>
    </source>
</evidence>
<dbReference type="PROSITE" id="PS51935">
    <property type="entry name" value="NLPC_P60"/>
    <property type="match status" value="1"/>
</dbReference>
<comment type="similarity">
    <text evidence="1">Belongs to the peptidase C40 family.</text>
</comment>
<dbReference type="Pfam" id="PF25309">
    <property type="entry name" value="ELLD"/>
    <property type="match status" value="1"/>
</dbReference>
<dbReference type="Pfam" id="PF05257">
    <property type="entry name" value="CHAP"/>
    <property type="match status" value="1"/>
</dbReference>
<evidence type="ECO:0000313" key="10">
    <source>
        <dbReference type="Proteomes" id="UP000429211"/>
    </source>
</evidence>
<evidence type="ECO:0000313" key="9">
    <source>
        <dbReference type="EMBL" id="VYS87756.1"/>
    </source>
</evidence>
<keyword evidence="3" id="KW-0378">Hydrolase</keyword>
<sequence length="495" mass="52501">MAGSKASSNAGRGAGTMVIAGIVAPVAVFAIPLVIVVSLMTILVALVQSQYGTTCGSDSLSSTSWVAWAKRIADDDSHGYSQSNRNGEPDYDCSSLVYYALKNAGLDVGSYAFNTAGEPAILEKAGFERHDWTKVADLQTGDVVWQSAHTEIYIGEGRFVGAHQDENGGISGGKAGDQTGDEISVTSYAAGYTAYFRYKGTGNIIGSSGTSNGQAVSGGTGSTELVGMSEQDAMAWFDGRQGPDDFCATYAYGQCTWWTCMRAKKLGWTGVGRYWGNGQDWASSGAKAGFRTTKNAPVAGAIISWPAGVQGSDPTYGHVGVVESVDTAKGTITTSEKGAGYKVYSRTMPIVNGGTYVLPDGKITGAGTAGSSDVEQCVASSSDPDGDVDGTHASAEDAKKIAKSRMKAYGWDDDDEYECLVRIWTRESGWRWNAENTSSGAYGIPQSLPGSKMASAGQDWRDNASTQIKWGLDYILQRYKTPCGAWAVWQTRNWY</sequence>
<dbReference type="EMBL" id="WDPD01000002">
    <property type="protein sequence ID" value="KAB7462015.1"/>
    <property type="molecule type" value="Genomic_DNA"/>
</dbReference>
<dbReference type="InterPro" id="IPR057370">
    <property type="entry name" value="ELLD"/>
</dbReference>